<dbReference type="Proteomes" id="UP000054826">
    <property type="component" value="Unassembled WGS sequence"/>
</dbReference>
<reference evidence="1 2" key="1">
    <citation type="submission" date="2015-01" db="EMBL/GenBank/DDBJ databases">
        <title>Evolution of Trichinella species and genotypes.</title>
        <authorList>
            <person name="Korhonen P.K."/>
            <person name="Edoardo P."/>
            <person name="Giuseppe L.R."/>
            <person name="Gasser R.B."/>
        </authorList>
    </citation>
    <scope>NUCLEOTIDE SEQUENCE [LARGE SCALE GENOMIC DNA]</scope>
    <source>
        <strain evidence="1">ISS176</strain>
    </source>
</reference>
<protein>
    <submittedName>
        <fullName evidence="1">Uncharacterized protein</fullName>
    </submittedName>
</protein>
<sequence length="172" mass="20400">MKKNLYGNYVYFILAFFDTVRKGSFLPIDSVSQYIYDEYIQLSHINRNSKSTYDAMRTVHHRQTQLIVKMITEFKFSEEQQTACEMKWSFSNYFPSKCTLFCQTVQSLLWCWQTCQKCAVTNSEKSKKKNETIKLRLRNQLTSTERWDQNSGKILETSNAEELQTVDAKMKF</sequence>
<evidence type="ECO:0000313" key="1">
    <source>
        <dbReference type="EMBL" id="KRZ40853.1"/>
    </source>
</evidence>
<evidence type="ECO:0000313" key="2">
    <source>
        <dbReference type="Proteomes" id="UP000054826"/>
    </source>
</evidence>
<gene>
    <name evidence="1" type="ORF">T4C_410</name>
</gene>
<name>A0A0V1K208_TRIPS</name>
<dbReference type="EMBL" id="JYDV01000024">
    <property type="protein sequence ID" value="KRZ40853.1"/>
    <property type="molecule type" value="Genomic_DNA"/>
</dbReference>
<organism evidence="1 2">
    <name type="scientific">Trichinella pseudospiralis</name>
    <name type="common">Parasitic roundworm</name>
    <dbReference type="NCBI Taxonomy" id="6337"/>
    <lineage>
        <taxon>Eukaryota</taxon>
        <taxon>Metazoa</taxon>
        <taxon>Ecdysozoa</taxon>
        <taxon>Nematoda</taxon>
        <taxon>Enoplea</taxon>
        <taxon>Dorylaimia</taxon>
        <taxon>Trichinellida</taxon>
        <taxon>Trichinellidae</taxon>
        <taxon>Trichinella</taxon>
    </lineage>
</organism>
<dbReference type="AlphaFoldDB" id="A0A0V1K208"/>
<accession>A0A0V1K208</accession>
<proteinExistence type="predicted"/>
<comment type="caution">
    <text evidence="1">The sequence shown here is derived from an EMBL/GenBank/DDBJ whole genome shotgun (WGS) entry which is preliminary data.</text>
</comment>